<organism evidence="7 8">
    <name type="scientific">Gimesia chilikensis</name>
    <dbReference type="NCBI Taxonomy" id="2605989"/>
    <lineage>
        <taxon>Bacteria</taxon>
        <taxon>Pseudomonadati</taxon>
        <taxon>Planctomycetota</taxon>
        <taxon>Planctomycetia</taxon>
        <taxon>Planctomycetales</taxon>
        <taxon>Planctomycetaceae</taxon>
        <taxon>Gimesia</taxon>
    </lineage>
</organism>
<dbReference type="InterPro" id="IPR027417">
    <property type="entry name" value="P-loop_NTPase"/>
</dbReference>
<sequence>MTNIVPTKADGAVVQCLREKRSFTMVAGAGSGKTTSLVETLKAIEKLEGRRLLRDGQHVVCITYTNRAAEVIRDRLRQNPLFIVSTLHSFLWGEMKHFPNSIRESLRRRIIPDHISKLREKDNGGKSKAALEARTKIEEFQKILRQIDSVENFHYGDDTIYSNFLEGEIGHDDLLALAADLISRSHPFRRVLGQKYPYWLVDEAQDTSPAIIDALNSLCNGDGIPIVGYFGDPMQQIYDAGMGDFTGPENSCVITKEENYRSSPQIIKLLNVFRNDVKQIPAGKNKKINGSIEIMLVRMEEPAGARNSYSDDQLGRAQNRLAEVIDNWGWTDHKGIKQLFLARRMIARRLGFLALHELFTGSYASSRAKNSYEKGEHLLLKPFVTTIVPLIQANSDGDNRAIIRILTSKAPAFNYAGEHSDKTIREVRLIANEITAKLSELFENENLGAVLRFSMKQGLISASERLKKELVRPKRNEDYNENLYGTEKSDWLADSFFEMAGAEVEKYCSFLDENTPYSTQHGVKGEEYEDVLVVFDDTEAAWYSYSFGKLLTPQTAGEAKDTQLARSQKLAYVCFSRAVKNLRIVLFTPKPEVAKDELLSKGLFNKSQIKIWE</sequence>
<gene>
    <name evidence="7" type="ORF">V6x_07050</name>
</gene>
<evidence type="ECO:0000256" key="1">
    <source>
        <dbReference type="ARBA" id="ARBA00022741"/>
    </source>
</evidence>
<dbReference type="Pfam" id="PF00580">
    <property type="entry name" value="UvrD-helicase"/>
    <property type="match status" value="1"/>
</dbReference>
<dbReference type="Proteomes" id="UP000320722">
    <property type="component" value="Chromosome"/>
</dbReference>
<dbReference type="GO" id="GO:0016787">
    <property type="term" value="F:hydrolase activity"/>
    <property type="evidence" value="ECO:0007669"/>
    <property type="project" value="UniProtKB-UniRule"/>
</dbReference>
<proteinExistence type="predicted"/>
<dbReference type="PROSITE" id="PS51198">
    <property type="entry name" value="UVRD_HELICASE_ATP_BIND"/>
    <property type="match status" value="1"/>
</dbReference>
<keyword evidence="3 5" id="KW-0347">Helicase</keyword>
<evidence type="ECO:0000313" key="7">
    <source>
        <dbReference type="EMBL" id="QDU01027.1"/>
    </source>
</evidence>
<dbReference type="GO" id="GO:0000725">
    <property type="term" value="P:recombinational repair"/>
    <property type="evidence" value="ECO:0007669"/>
    <property type="project" value="TreeGrafter"/>
</dbReference>
<dbReference type="Gene3D" id="3.40.50.300">
    <property type="entry name" value="P-loop containing nucleotide triphosphate hydrolases"/>
    <property type="match status" value="1"/>
</dbReference>
<dbReference type="InterPro" id="IPR014016">
    <property type="entry name" value="UvrD-like_ATP-bd"/>
</dbReference>
<dbReference type="GO" id="GO:0043138">
    <property type="term" value="F:3'-5' DNA helicase activity"/>
    <property type="evidence" value="ECO:0007669"/>
    <property type="project" value="TreeGrafter"/>
</dbReference>
<reference evidence="7 8" key="1">
    <citation type="submission" date="2019-02" db="EMBL/GenBank/DDBJ databases">
        <title>Deep-cultivation of Planctomycetes and their phenomic and genomic characterization uncovers novel biology.</title>
        <authorList>
            <person name="Wiegand S."/>
            <person name="Jogler M."/>
            <person name="Boedeker C."/>
            <person name="Pinto D."/>
            <person name="Vollmers J."/>
            <person name="Rivas-Marin E."/>
            <person name="Kohn T."/>
            <person name="Peeters S.H."/>
            <person name="Heuer A."/>
            <person name="Rast P."/>
            <person name="Oberbeckmann S."/>
            <person name="Bunk B."/>
            <person name="Jeske O."/>
            <person name="Meyerdierks A."/>
            <person name="Storesund J.E."/>
            <person name="Kallscheuer N."/>
            <person name="Luecker S."/>
            <person name="Lage O.M."/>
            <person name="Pohl T."/>
            <person name="Merkel B.J."/>
            <person name="Hornburger P."/>
            <person name="Mueller R.-W."/>
            <person name="Bruemmer F."/>
            <person name="Labrenz M."/>
            <person name="Spormann A.M."/>
            <person name="Op den Camp H."/>
            <person name="Overmann J."/>
            <person name="Amann R."/>
            <person name="Jetten M.S.M."/>
            <person name="Mascher T."/>
            <person name="Medema M.H."/>
            <person name="Devos D.P."/>
            <person name="Kaster A.-K."/>
            <person name="Ovreas L."/>
            <person name="Rohde M."/>
            <person name="Galperin M.Y."/>
            <person name="Jogler C."/>
        </authorList>
    </citation>
    <scope>NUCLEOTIDE SEQUENCE [LARGE SCALE GENOMIC DNA]</scope>
    <source>
        <strain evidence="7 8">V6</strain>
    </source>
</reference>
<evidence type="ECO:0000256" key="2">
    <source>
        <dbReference type="ARBA" id="ARBA00022801"/>
    </source>
</evidence>
<dbReference type="AlphaFoldDB" id="A0A517W6Z5"/>
<dbReference type="InterPro" id="IPR000212">
    <property type="entry name" value="DNA_helicase_UvrD/REP"/>
</dbReference>
<feature type="binding site" evidence="5">
    <location>
        <begin position="27"/>
        <end position="34"/>
    </location>
    <ligand>
        <name>ATP</name>
        <dbReference type="ChEBI" id="CHEBI:30616"/>
    </ligand>
</feature>
<dbReference type="GO" id="GO:0005829">
    <property type="term" value="C:cytosol"/>
    <property type="evidence" value="ECO:0007669"/>
    <property type="project" value="TreeGrafter"/>
</dbReference>
<keyword evidence="1 5" id="KW-0547">Nucleotide-binding</keyword>
<keyword evidence="4 5" id="KW-0067">ATP-binding</keyword>
<feature type="domain" description="UvrD-like helicase ATP-binding" evidence="6">
    <location>
        <begin position="6"/>
        <end position="276"/>
    </location>
</feature>
<evidence type="ECO:0000259" key="6">
    <source>
        <dbReference type="PROSITE" id="PS51198"/>
    </source>
</evidence>
<evidence type="ECO:0000256" key="3">
    <source>
        <dbReference type="ARBA" id="ARBA00022806"/>
    </source>
</evidence>
<evidence type="ECO:0000256" key="4">
    <source>
        <dbReference type="ARBA" id="ARBA00022840"/>
    </source>
</evidence>
<protein>
    <submittedName>
        <fullName evidence="7">DNA-dependent helicase II</fullName>
    </submittedName>
</protein>
<dbReference type="GO" id="GO:0003677">
    <property type="term" value="F:DNA binding"/>
    <property type="evidence" value="ECO:0007669"/>
    <property type="project" value="InterPro"/>
</dbReference>
<name>A0A517W6Z5_9PLAN</name>
<evidence type="ECO:0000313" key="8">
    <source>
        <dbReference type="Proteomes" id="UP000320722"/>
    </source>
</evidence>
<dbReference type="RefSeq" id="WP_145036633.1">
    <property type="nucleotide sequence ID" value="NZ_CP036347.1"/>
</dbReference>
<accession>A0A517W6Z5</accession>
<dbReference type="SUPFAM" id="SSF52540">
    <property type="entry name" value="P-loop containing nucleoside triphosphate hydrolases"/>
    <property type="match status" value="1"/>
</dbReference>
<keyword evidence="2 5" id="KW-0378">Hydrolase</keyword>
<dbReference type="PANTHER" id="PTHR11070:SF3">
    <property type="entry name" value="DNA 3'-5' HELICASE"/>
    <property type="match status" value="1"/>
</dbReference>
<dbReference type="GO" id="GO:0005524">
    <property type="term" value="F:ATP binding"/>
    <property type="evidence" value="ECO:0007669"/>
    <property type="project" value="UniProtKB-UniRule"/>
</dbReference>
<dbReference type="PANTHER" id="PTHR11070">
    <property type="entry name" value="UVRD / RECB / PCRA DNA HELICASE FAMILY MEMBER"/>
    <property type="match status" value="1"/>
</dbReference>
<dbReference type="EMBL" id="CP036347">
    <property type="protein sequence ID" value="QDU01027.1"/>
    <property type="molecule type" value="Genomic_DNA"/>
</dbReference>
<evidence type="ECO:0000256" key="5">
    <source>
        <dbReference type="PROSITE-ProRule" id="PRU00560"/>
    </source>
</evidence>